<protein>
    <submittedName>
        <fullName evidence="6">Transcriptional regulator, AsnC family</fullName>
    </submittedName>
</protein>
<keyword evidence="3" id="KW-0804">Transcription</keyword>
<dbReference type="Gene3D" id="1.10.10.10">
    <property type="entry name" value="Winged helix-like DNA-binding domain superfamily/Winged helix DNA-binding domain"/>
    <property type="match status" value="1"/>
</dbReference>
<dbReference type="GO" id="GO:0043200">
    <property type="term" value="P:response to amino acid"/>
    <property type="evidence" value="ECO:0007669"/>
    <property type="project" value="TreeGrafter"/>
</dbReference>
<dbReference type="CDD" id="cd00090">
    <property type="entry name" value="HTH_ARSR"/>
    <property type="match status" value="1"/>
</dbReference>
<name>A0A1T4Y957_9MICO</name>
<dbReference type="Proteomes" id="UP000189735">
    <property type="component" value="Unassembled WGS sequence"/>
</dbReference>
<dbReference type="PROSITE" id="PS50956">
    <property type="entry name" value="HTH_ASNC_2"/>
    <property type="match status" value="1"/>
</dbReference>
<dbReference type="InterPro" id="IPR036390">
    <property type="entry name" value="WH_DNA-bd_sf"/>
</dbReference>
<dbReference type="EMBL" id="FUYG01000006">
    <property type="protein sequence ID" value="SKA98319.1"/>
    <property type="molecule type" value="Genomic_DNA"/>
</dbReference>
<dbReference type="InterPro" id="IPR000485">
    <property type="entry name" value="AsnC-type_HTH_dom"/>
</dbReference>
<evidence type="ECO:0000256" key="1">
    <source>
        <dbReference type="ARBA" id="ARBA00023015"/>
    </source>
</evidence>
<dbReference type="InterPro" id="IPR011991">
    <property type="entry name" value="ArsR-like_HTH"/>
</dbReference>
<dbReference type="PANTHER" id="PTHR30154">
    <property type="entry name" value="LEUCINE-RESPONSIVE REGULATORY PROTEIN"/>
    <property type="match status" value="1"/>
</dbReference>
<dbReference type="SMART" id="SM00344">
    <property type="entry name" value="HTH_ASNC"/>
    <property type="match status" value="1"/>
</dbReference>
<dbReference type="GO" id="GO:0043565">
    <property type="term" value="F:sequence-specific DNA binding"/>
    <property type="evidence" value="ECO:0007669"/>
    <property type="project" value="InterPro"/>
</dbReference>
<dbReference type="SUPFAM" id="SSF54909">
    <property type="entry name" value="Dimeric alpha+beta barrel"/>
    <property type="match status" value="1"/>
</dbReference>
<keyword evidence="1" id="KW-0805">Transcription regulation</keyword>
<dbReference type="InterPro" id="IPR011008">
    <property type="entry name" value="Dimeric_a/b-barrel"/>
</dbReference>
<feature type="region of interest" description="Disordered" evidence="4">
    <location>
        <begin position="153"/>
        <end position="194"/>
    </location>
</feature>
<dbReference type="InterPro" id="IPR019887">
    <property type="entry name" value="Tscrpt_reg_AsnC/Lrp_C"/>
</dbReference>
<dbReference type="PRINTS" id="PR00033">
    <property type="entry name" value="HTHASNC"/>
</dbReference>
<accession>A0A1T4Y957</accession>
<evidence type="ECO:0000256" key="2">
    <source>
        <dbReference type="ARBA" id="ARBA00023125"/>
    </source>
</evidence>
<reference evidence="7" key="1">
    <citation type="submission" date="2017-02" db="EMBL/GenBank/DDBJ databases">
        <authorList>
            <person name="Varghese N."/>
            <person name="Submissions S."/>
        </authorList>
    </citation>
    <scope>NUCLEOTIDE SEQUENCE [LARGE SCALE GENOMIC DNA]</scope>
    <source>
        <strain evidence="7">VKM Ac-2052</strain>
    </source>
</reference>
<evidence type="ECO:0000256" key="4">
    <source>
        <dbReference type="SAM" id="MobiDB-lite"/>
    </source>
</evidence>
<dbReference type="Gene3D" id="3.30.70.920">
    <property type="match status" value="1"/>
</dbReference>
<dbReference type="GO" id="GO:0005829">
    <property type="term" value="C:cytosol"/>
    <property type="evidence" value="ECO:0007669"/>
    <property type="project" value="TreeGrafter"/>
</dbReference>
<evidence type="ECO:0000313" key="7">
    <source>
        <dbReference type="Proteomes" id="UP000189735"/>
    </source>
</evidence>
<keyword evidence="2" id="KW-0238">DNA-binding</keyword>
<dbReference type="PANTHER" id="PTHR30154:SF34">
    <property type="entry name" value="TRANSCRIPTIONAL REGULATOR AZLB"/>
    <property type="match status" value="1"/>
</dbReference>
<dbReference type="InterPro" id="IPR019888">
    <property type="entry name" value="Tscrpt_reg_AsnC-like"/>
</dbReference>
<organism evidence="6 7">
    <name type="scientific">Agreia bicolorata</name>
    <dbReference type="NCBI Taxonomy" id="110935"/>
    <lineage>
        <taxon>Bacteria</taxon>
        <taxon>Bacillati</taxon>
        <taxon>Actinomycetota</taxon>
        <taxon>Actinomycetes</taxon>
        <taxon>Micrococcales</taxon>
        <taxon>Microbacteriaceae</taxon>
        <taxon>Agreia</taxon>
    </lineage>
</organism>
<dbReference type="Pfam" id="PF13412">
    <property type="entry name" value="HTH_24"/>
    <property type="match status" value="1"/>
</dbReference>
<feature type="domain" description="HTH asnC-type" evidence="5">
    <location>
        <begin position="3"/>
        <end position="64"/>
    </location>
</feature>
<sequence>MDLDETHVRMLEMLRDNGRISIATLSERLGISRSNAYTRYESLVRNGVIRGVHADIDPTAVGLNVAAMVFVTVRQSQWSDFRSRLSSLDELESFTVMTGEHDAMLLVRGSGVAAIHDLVATRLAQWPSVKATVTVFIMDEMASNVSLRMGAEKSDTLQQSGERYGMTRFVRTSDERAKSAESAQNARRAPRGTR</sequence>
<dbReference type="InterPro" id="IPR036388">
    <property type="entry name" value="WH-like_DNA-bd_sf"/>
</dbReference>
<evidence type="ECO:0000256" key="3">
    <source>
        <dbReference type="ARBA" id="ARBA00023163"/>
    </source>
</evidence>
<gene>
    <name evidence="6" type="ORF">SAMN06295879_2565</name>
</gene>
<evidence type="ECO:0000313" key="6">
    <source>
        <dbReference type="EMBL" id="SKA98319.1"/>
    </source>
</evidence>
<dbReference type="SUPFAM" id="SSF46785">
    <property type="entry name" value="Winged helix' DNA-binding domain"/>
    <property type="match status" value="1"/>
</dbReference>
<evidence type="ECO:0000259" key="5">
    <source>
        <dbReference type="PROSITE" id="PS50956"/>
    </source>
</evidence>
<dbReference type="AlphaFoldDB" id="A0A1T4Y957"/>
<dbReference type="Pfam" id="PF01037">
    <property type="entry name" value="AsnC_trans_reg"/>
    <property type="match status" value="1"/>
</dbReference>
<proteinExistence type="predicted"/>